<comment type="caution">
    <text evidence="1">The sequence shown here is derived from an EMBL/GenBank/DDBJ whole genome shotgun (WGS) entry which is preliminary data.</text>
</comment>
<sequence>MKATVHRAEDRGYANHGWLEANHSFSFASWYNPEKLILVRYVY</sequence>
<protein>
    <submittedName>
        <fullName evidence="1">Possible pirin family proteins</fullName>
    </submittedName>
</protein>
<proteinExistence type="predicted"/>
<dbReference type="Proteomes" id="UP000029647">
    <property type="component" value="Unassembled WGS sequence"/>
</dbReference>
<dbReference type="AlphaFoldDB" id="A0A090WK02"/>
<reference evidence="1 2" key="1">
    <citation type="journal article" date="2014" name="Genome Announc.">
        <title>Draft Genome Sequences of Marine Flavobacterium Nonlabens Strains NR17, NR24, NR27, NR32, NR33, and Ara13.</title>
        <authorList>
            <person name="Nakanishi M."/>
            <person name="Meirelles P."/>
            <person name="Suzuki R."/>
            <person name="Takatani N."/>
            <person name="Mino S."/>
            <person name="Suda W."/>
            <person name="Oshima K."/>
            <person name="Hattori M."/>
            <person name="Ohkuma M."/>
            <person name="Hosokawa M."/>
            <person name="Miyashita K."/>
            <person name="Thompson F.L."/>
            <person name="Niwa A."/>
            <person name="Sawabe T."/>
            <person name="Sawabe T."/>
        </authorList>
    </citation>
    <scope>NUCLEOTIDE SEQUENCE [LARGE SCALE GENOMIC DNA]</scope>
    <source>
        <strain evidence="2">JCM19275</strain>
    </source>
</reference>
<evidence type="ECO:0000313" key="2">
    <source>
        <dbReference type="Proteomes" id="UP000029647"/>
    </source>
</evidence>
<evidence type="ECO:0000313" key="1">
    <source>
        <dbReference type="EMBL" id="GAL76503.1"/>
    </source>
</evidence>
<name>A0A090WK02_NONUL</name>
<gene>
    <name evidence="1" type="ORF">JCM19275_1245</name>
</gene>
<organism evidence="1 2">
    <name type="scientific">Nonlabens ulvanivorans</name>
    <name type="common">Persicivirga ulvanivorans</name>
    <dbReference type="NCBI Taxonomy" id="906888"/>
    <lineage>
        <taxon>Bacteria</taxon>
        <taxon>Pseudomonadati</taxon>
        <taxon>Bacteroidota</taxon>
        <taxon>Flavobacteriia</taxon>
        <taxon>Flavobacteriales</taxon>
        <taxon>Flavobacteriaceae</taxon>
        <taxon>Nonlabens</taxon>
    </lineage>
</organism>
<dbReference type="EMBL" id="BBNT01000011">
    <property type="protein sequence ID" value="GAL76503.1"/>
    <property type="molecule type" value="Genomic_DNA"/>
</dbReference>
<accession>A0A090WK02</accession>